<reference evidence="3" key="1">
    <citation type="submission" date="2018-02" db="EMBL/GenBank/DDBJ databases">
        <title>Rhizophora mucronata_Transcriptome.</title>
        <authorList>
            <person name="Meera S.P."/>
            <person name="Sreeshan A."/>
            <person name="Augustine A."/>
        </authorList>
    </citation>
    <scope>NUCLEOTIDE SEQUENCE</scope>
    <source>
        <tissue evidence="3">Leaf</tissue>
    </source>
</reference>
<dbReference type="SMART" id="SM00886">
    <property type="entry name" value="Dabb"/>
    <property type="match status" value="1"/>
</dbReference>
<accession>A0A2P2IT16</accession>
<protein>
    <submittedName>
        <fullName evidence="3">Stress responsive A/B barrel domain family protein</fullName>
    </submittedName>
</protein>
<dbReference type="PANTHER" id="PTHR33178">
    <property type="match status" value="1"/>
</dbReference>
<proteinExistence type="predicted"/>
<dbReference type="InterPro" id="IPR011008">
    <property type="entry name" value="Dimeric_a/b-barrel"/>
</dbReference>
<dbReference type="Gene3D" id="3.30.70.100">
    <property type="match status" value="1"/>
</dbReference>
<dbReference type="PROSITE" id="PS51502">
    <property type="entry name" value="S_R_A_B_BARREL"/>
    <property type="match status" value="1"/>
</dbReference>
<dbReference type="Pfam" id="PF07876">
    <property type="entry name" value="Dabb"/>
    <property type="match status" value="1"/>
</dbReference>
<feature type="domain" description="Stress-response A/B barrel" evidence="2">
    <location>
        <begin position="6"/>
        <end position="98"/>
    </location>
</feature>
<name>A0A2P2IT16_RHIMU</name>
<evidence type="ECO:0000259" key="2">
    <source>
        <dbReference type="PROSITE" id="PS51502"/>
    </source>
</evidence>
<evidence type="ECO:0000313" key="3">
    <source>
        <dbReference type="EMBL" id="MBW84347.1"/>
    </source>
</evidence>
<organism evidence="3">
    <name type="scientific">Rhizophora mucronata</name>
    <name type="common">Asiatic mangrove</name>
    <dbReference type="NCBI Taxonomy" id="61149"/>
    <lineage>
        <taxon>Eukaryota</taxon>
        <taxon>Viridiplantae</taxon>
        <taxon>Streptophyta</taxon>
        <taxon>Embryophyta</taxon>
        <taxon>Tracheophyta</taxon>
        <taxon>Spermatophyta</taxon>
        <taxon>Magnoliopsida</taxon>
        <taxon>eudicotyledons</taxon>
        <taxon>Gunneridae</taxon>
        <taxon>Pentapetalae</taxon>
        <taxon>rosids</taxon>
        <taxon>fabids</taxon>
        <taxon>Malpighiales</taxon>
        <taxon>Rhizophoraceae</taxon>
        <taxon>Rhizophora</taxon>
    </lineage>
</organism>
<dbReference type="AlphaFoldDB" id="A0A2P2IT16"/>
<dbReference type="SUPFAM" id="SSF54909">
    <property type="entry name" value="Dimeric alpha+beta barrel"/>
    <property type="match status" value="1"/>
</dbReference>
<dbReference type="InterPro" id="IPR044662">
    <property type="entry name" value="HS1/DABB1-like"/>
</dbReference>
<dbReference type="EMBL" id="GGEC01003864">
    <property type="protein sequence ID" value="MBW84347.1"/>
    <property type="molecule type" value="Transcribed_RNA"/>
</dbReference>
<dbReference type="PANTHER" id="PTHR33178:SF4">
    <property type="entry name" value="EXPRESSED PROTEIN"/>
    <property type="match status" value="1"/>
</dbReference>
<sequence>MAMGEFKHLVIVKFKEGVVIEEIIKGMEKLASEVDLIKSFEWGQEMEGQEMLTQGYTHAFSMTFEKKEDFSALQTHPHHVEYSATFSVAIEKIVVLNFPTVQVKPPT</sequence>
<comment type="subunit">
    <text evidence="1">Homodimer.</text>
</comment>
<dbReference type="InterPro" id="IPR013097">
    <property type="entry name" value="Dabb"/>
</dbReference>
<evidence type="ECO:0000256" key="1">
    <source>
        <dbReference type="ARBA" id="ARBA00011738"/>
    </source>
</evidence>